<proteinExistence type="predicted"/>
<feature type="compositionally biased region" description="Basic and acidic residues" evidence="1">
    <location>
        <begin position="26"/>
        <end position="38"/>
    </location>
</feature>
<feature type="region of interest" description="Disordered" evidence="1">
    <location>
        <begin position="76"/>
        <end position="144"/>
    </location>
</feature>
<gene>
    <name evidence="2" type="ORF">KL86PLE_130094</name>
</gene>
<protein>
    <submittedName>
        <fullName evidence="2">Uncharacterized protein</fullName>
    </submittedName>
</protein>
<organism evidence="2">
    <name type="scientific">uncultured Pleomorphomonas sp</name>
    <dbReference type="NCBI Taxonomy" id="442121"/>
    <lineage>
        <taxon>Bacteria</taxon>
        <taxon>Pseudomonadati</taxon>
        <taxon>Pseudomonadota</taxon>
        <taxon>Alphaproteobacteria</taxon>
        <taxon>Hyphomicrobiales</taxon>
        <taxon>Pleomorphomonadaceae</taxon>
        <taxon>Pleomorphomonas</taxon>
        <taxon>environmental samples</taxon>
    </lineage>
</organism>
<accession>A0A212L980</accession>
<sequence length="161" mass="17145">MNGGGGLLAHGGGIARPAAACSAFPDARRERRATDRHIPKMQTPTGGGDPVGAAIFCRRHGRRYAATANLRCGRRSIAGRSQQGRRIAATKPTLPREEEGQVGTHKSGEMVQGGGEDHHRLRERWGRRTIFPRHRPEGGGTGRVSIRVAAELGGGKFGGRA</sequence>
<reference evidence="2" key="1">
    <citation type="submission" date="2016-08" db="EMBL/GenBank/DDBJ databases">
        <authorList>
            <person name="Seilhamer J.J."/>
        </authorList>
    </citation>
    <scope>NUCLEOTIDE SEQUENCE</scope>
    <source>
        <strain evidence="2">86</strain>
    </source>
</reference>
<feature type="region of interest" description="Disordered" evidence="1">
    <location>
        <begin position="22"/>
        <end position="51"/>
    </location>
</feature>
<dbReference type="EMBL" id="FMJD01000005">
    <property type="protein sequence ID" value="SCM74123.1"/>
    <property type="molecule type" value="Genomic_DNA"/>
</dbReference>
<evidence type="ECO:0000256" key="1">
    <source>
        <dbReference type="SAM" id="MobiDB-lite"/>
    </source>
</evidence>
<dbReference type="AlphaFoldDB" id="A0A212L980"/>
<evidence type="ECO:0000313" key="2">
    <source>
        <dbReference type="EMBL" id="SCM74123.1"/>
    </source>
</evidence>
<feature type="compositionally biased region" description="Basic and acidic residues" evidence="1">
    <location>
        <begin position="115"/>
        <end position="126"/>
    </location>
</feature>
<name>A0A212L980_9HYPH</name>